<evidence type="ECO:0000256" key="11">
    <source>
        <dbReference type="ARBA" id="ARBA00046340"/>
    </source>
</evidence>
<dbReference type="EMBL" id="MSFO01000002">
    <property type="protein sequence ID" value="PLB51504.1"/>
    <property type="molecule type" value="Genomic_DNA"/>
</dbReference>
<feature type="transmembrane region" description="Helical" evidence="13">
    <location>
        <begin position="12"/>
        <end position="33"/>
    </location>
</feature>
<keyword evidence="9" id="KW-1015">Disulfide bond</keyword>
<evidence type="ECO:0000256" key="6">
    <source>
        <dbReference type="ARBA" id="ARBA00023002"/>
    </source>
</evidence>
<proteinExistence type="inferred from homology"/>
<name>A0A2I2GF38_9EURO</name>
<keyword evidence="15" id="KW-1185">Reference proteome</keyword>
<evidence type="ECO:0000256" key="2">
    <source>
        <dbReference type="ARBA" id="ARBA00004613"/>
    </source>
</evidence>
<keyword evidence="3" id="KW-0964">Secreted</keyword>
<dbReference type="GO" id="GO:0046872">
    <property type="term" value="F:metal ion binding"/>
    <property type="evidence" value="ECO:0007669"/>
    <property type="project" value="UniProtKB-KW"/>
</dbReference>
<evidence type="ECO:0000256" key="8">
    <source>
        <dbReference type="ARBA" id="ARBA00023033"/>
    </source>
</evidence>
<comment type="similarity">
    <text evidence="11">Belongs to the polysaccharide monooxygenase AA14 family.</text>
</comment>
<evidence type="ECO:0000256" key="4">
    <source>
        <dbReference type="ARBA" id="ARBA00022723"/>
    </source>
</evidence>
<keyword evidence="13" id="KW-1133">Transmembrane helix</keyword>
<dbReference type="RefSeq" id="XP_024706806.1">
    <property type="nucleotide sequence ID" value="XM_024850575.1"/>
</dbReference>
<gene>
    <name evidence="14" type="ORF">P170DRAFT_443704</name>
</gene>
<feature type="compositionally biased region" description="Polar residues" evidence="12">
    <location>
        <begin position="263"/>
        <end position="282"/>
    </location>
</feature>
<keyword evidence="13" id="KW-0812">Transmembrane</keyword>
<evidence type="ECO:0008006" key="16">
    <source>
        <dbReference type="Google" id="ProtNLM"/>
    </source>
</evidence>
<evidence type="ECO:0000256" key="13">
    <source>
        <dbReference type="SAM" id="Phobius"/>
    </source>
</evidence>
<dbReference type="GeneID" id="36558274"/>
<sequence>MPLDPIFVNSSPFLPILFLGLGAVANAHVAAWAKGMYCLDGTSGSEDQNTNTAVAPLYQLEKSDWWFQHERGCDAALPADGDMLALPANGSFTVELAHSRALTTLAYDGQFATDWPDGHDHPEKWKGAGDPAECIQDDGAMHTNNHTMAAGTAFAISYESDISKVTMENLAVFSVLEHSPWKRLATYEVPDLPACPPDGCTCAWLWVPIGCGQPNMYMQGFKCNVTGSKSSKKVGSAQPPIYCADDASKCAKGAKQMIAWNQKSGDNVQAPDGSTPTYSESWGWQAGPQHDILSYN</sequence>
<keyword evidence="6" id="KW-0560">Oxidoreductase</keyword>
<evidence type="ECO:0000256" key="10">
    <source>
        <dbReference type="ARBA" id="ARBA00023180"/>
    </source>
</evidence>
<dbReference type="OrthoDB" id="2019572at2759"/>
<dbReference type="Pfam" id="PF22810">
    <property type="entry name" value="LPMO_AA14"/>
    <property type="match status" value="1"/>
</dbReference>
<reference evidence="14 15" key="1">
    <citation type="submission" date="2016-12" db="EMBL/GenBank/DDBJ databases">
        <title>The genomes of Aspergillus section Nigri reveals drivers in fungal speciation.</title>
        <authorList>
            <consortium name="DOE Joint Genome Institute"/>
            <person name="Vesth T.C."/>
            <person name="Nybo J."/>
            <person name="Theobald S."/>
            <person name="Brandl J."/>
            <person name="Frisvad J.C."/>
            <person name="Nielsen K.F."/>
            <person name="Lyhne E.K."/>
            <person name="Kogle M.E."/>
            <person name="Kuo A."/>
            <person name="Riley R."/>
            <person name="Clum A."/>
            <person name="Nolan M."/>
            <person name="Lipzen A."/>
            <person name="Salamov A."/>
            <person name="Henrissat B."/>
            <person name="Wiebenga A."/>
            <person name="De Vries R.P."/>
            <person name="Grigoriev I.V."/>
            <person name="Mortensen U.H."/>
            <person name="Andersen M.R."/>
            <person name="Baker S.E."/>
        </authorList>
    </citation>
    <scope>NUCLEOTIDE SEQUENCE [LARGE SCALE GENOMIC DNA]</scope>
    <source>
        <strain evidence="14 15">IBT 23096</strain>
    </source>
</reference>
<dbReference type="VEuPathDB" id="FungiDB:P170DRAFT_443704"/>
<evidence type="ECO:0000256" key="12">
    <source>
        <dbReference type="SAM" id="MobiDB-lite"/>
    </source>
</evidence>
<keyword evidence="7" id="KW-0186">Copper</keyword>
<evidence type="ECO:0000313" key="14">
    <source>
        <dbReference type="EMBL" id="PLB51504.1"/>
    </source>
</evidence>
<keyword evidence="8" id="KW-0503">Monooxygenase</keyword>
<evidence type="ECO:0000256" key="5">
    <source>
        <dbReference type="ARBA" id="ARBA00022729"/>
    </source>
</evidence>
<keyword evidence="13" id="KW-0472">Membrane</keyword>
<comment type="subcellular location">
    <subcellularLocation>
        <location evidence="2">Secreted</location>
    </subcellularLocation>
</comment>
<comment type="cofactor">
    <cofactor evidence="1">
        <name>Cu(2+)</name>
        <dbReference type="ChEBI" id="CHEBI:29036"/>
    </cofactor>
</comment>
<dbReference type="GO" id="GO:0005576">
    <property type="term" value="C:extracellular region"/>
    <property type="evidence" value="ECO:0007669"/>
    <property type="project" value="UniProtKB-SubCell"/>
</dbReference>
<evidence type="ECO:0000256" key="1">
    <source>
        <dbReference type="ARBA" id="ARBA00001973"/>
    </source>
</evidence>
<dbReference type="Proteomes" id="UP000234275">
    <property type="component" value="Unassembled WGS sequence"/>
</dbReference>
<comment type="caution">
    <text evidence="14">The sequence shown here is derived from an EMBL/GenBank/DDBJ whole genome shotgun (WGS) entry which is preliminary data.</text>
</comment>
<dbReference type="InterPro" id="IPR054497">
    <property type="entry name" value="LPMO_AA14"/>
</dbReference>
<protein>
    <recommendedName>
        <fullName evidence="16">Proteophosphoglycan ppg4</fullName>
    </recommendedName>
</protein>
<keyword evidence="10" id="KW-0325">Glycoprotein</keyword>
<evidence type="ECO:0000256" key="9">
    <source>
        <dbReference type="ARBA" id="ARBA00023157"/>
    </source>
</evidence>
<accession>A0A2I2GF38</accession>
<organism evidence="14 15">
    <name type="scientific">Aspergillus steynii IBT 23096</name>
    <dbReference type="NCBI Taxonomy" id="1392250"/>
    <lineage>
        <taxon>Eukaryota</taxon>
        <taxon>Fungi</taxon>
        <taxon>Dikarya</taxon>
        <taxon>Ascomycota</taxon>
        <taxon>Pezizomycotina</taxon>
        <taxon>Eurotiomycetes</taxon>
        <taxon>Eurotiomycetidae</taxon>
        <taxon>Eurotiales</taxon>
        <taxon>Aspergillaceae</taxon>
        <taxon>Aspergillus</taxon>
        <taxon>Aspergillus subgen. Circumdati</taxon>
    </lineage>
</organism>
<dbReference type="STRING" id="1392250.A0A2I2GF38"/>
<keyword evidence="4" id="KW-0479">Metal-binding</keyword>
<evidence type="ECO:0000313" key="15">
    <source>
        <dbReference type="Proteomes" id="UP000234275"/>
    </source>
</evidence>
<evidence type="ECO:0000256" key="7">
    <source>
        <dbReference type="ARBA" id="ARBA00023008"/>
    </source>
</evidence>
<dbReference type="AlphaFoldDB" id="A0A2I2GF38"/>
<feature type="region of interest" description="Disordered" evidence="12">
    <location>
        <begin position="263"/>
        <end position="285"/>
    </location>
</feature>
<keyword evidence="5" id="KW-0732">Signal</keyword>
<evidence type="ECO:0000256" key="3">
    <source>
        <dbReference type="ARBA" id="ARBA00022525"/>
    </source>
</evidence>
<dbReference type="GO" id="GO:0004497">
    <property type="term" value="F:monooxygenase activity"/>
    <property type="evidence" value="ECO:0007669"/>
    <property type="project" value="UniProtKB-KW"/>
</dbReference>